<comment type="cofactor">
    <cofactor evidence="10">
        <name>Mn(2+)</name>
        <dbReference type="ChEBI" id="CHEBI:29035"/>
    </cofactor>
    <text evidence="10">Binds 1 Mn(2+) ion per subunit.</text>
</comment>
<dbReference type="PIRSF" id="PIRSF006294">
    <property type="entry name" value="PEP_crbxkin"/>
    <property type="match status" value="1"/>
</dbReference>
<dbReference type="FunFam" id="2.170.8.10:FF:000001">
    <property type="entry name" value="Phosphoenolpyruvate carboxykinase (ATP)"/>
    <property type="match status" value="1"/>
</dbReference>
<feature type="binding site" evidence="10">
    <location>
        <position position="202"/>
    </location>
    <ligand>
        <name>Mn(2+)</name>
        <dbReference type="ChEBI" id="CHEBI:29035"/>
    </ligand>
</feature>
<feature type="binding site" evidence="10">
    <location>
        <position position="202"/>
    </location>
    <ligand>
        <name>substrate</name>
    </ligand>
</feature>
<keyword evidence="8 10" id="KW-0456">Lyase</keyword>
<keyword evidence="10" id="KW-0464">Manganese</keyword>
<evidence type="ECO:0000256" key="5">
    <source>
        <dbReference type="ARBA" id="ARBA00022741"/>
    </source>
</evidence>
<feature type="binding site" evidence="10">
    <location>
        <position position="196"/>
    </location>
    <ligand>
        <name>substrate</name>
    </ligand>
</feature>
<gene>
    <name evidence="10" type="primary">pckA</name>
    <name evidence="11" type="ORF">LX66_0093</name>
</gene>
<dbReference type="InterPro" id="IPR015994">
    <property type="entry name" value="PEPCK_ATP_CS"/>
</dbReference>
<evidence type="ECO:0000256" key="8">
    <source>
        <dbReference type="ARBA" id="ARBA00023239"/>
    </source>
</evidence>
<feature type="binding site" evidence="10">
    <location>
        <position position="449"/>
    </location>
    <ligand>
        <name>ATP</name>
        <dbReference type="ChEBI" id="CHEBI:30616"/>
    </ligand>
</feature>
<dbReference type="NCBIfam" id="NF006820">
    <property type="entry name" value="PRK09344.1-2"/>
    <property type="match status" value="1"/>
</dbReference>
<dbReference type="CDD" id="cd00484">
    <property type="entry name" value="PEPCK_ATP"/>
    <property type="match status" value="1"/>
</dbReference>
<sequence length="534" mass="58947">MQISSIRNPVAELRELGIANTTDTYYQLSPSQLVAQTLARRQGVLADSGALAVHTGEFTGRSPKDKFIVQDENTANTVNWNDFNIPIAPAYFDKLYGRITRYFAGKEVWVRDCYACAAPEHRTSIRVITETPWANLFAYNMLLRPHEEELEYLHTDWTVIQAPGCLADPATDGTRQHNFSVVNFTKKIILIGGSAYTGEIKKGIFTILNYELPHYKGVLSMHCSANQGQDGDTAVFFGLSGTGKTTLSADPARKLIGDDEHGWSAGSIFNFEGGCYAKCIDLSEEKEPQIYRAVRSGALLENIKFFPGTQQVNYADKSITENTRVSYPLHYIDNAMEPSIGGIPKNIFFLTCDAYGVLPPISRLTPAQAMYQFISGYTARVAGTETGITEPKSTFSACFGAPFLPLHPVQYARMLGEKMRQHQVNVWLVNTGWTGGAYGTGQRIKLGYTRAMISAALDGELDRLAYMEHNIFGFAVPELCPGVPADILDPRSTWEDKAAYDRQAGNLAAQFVQNFSKYAAQTPAEILAAAPKML</sequence>
<feature type="binding site" evidence="10">
    <location>
        <position position="222"/>
    </location>
    <ligand>
        <name>ATP</name>
        <dbReference type="ChEBI" id="CHEBI:30616"/>
    </ligand>
</feature>
<accession>A0A562TBE6</accession>
<keyword evidence="11" id="KW-0418">Kinase</keyword>
<evidence type="ECO:0000256" key="4">
    <source>
        <dbReference type="ARBA" id="ARBA00022432"/>
    </source>
</evidence>
<keyword evidence="11" id="KW-0808">Transferase</keyword>
<proteinExistence type="inferred from homology"/>
<evidence type="ECO:0000256" key="10">
    <source>
        <dbReference type="HAMAP-Rule" id="MF_00453"/>
    </source>
</evidence>
<dbReference type="InterPro" id="IPR001272">
    <property type="entry name" value="PEP_carboxykinase_ATP"/>
</dbReference>
<dbReference type="SUPFAM" id="SSF53795">
    <property type="entry name" value="PEP carboxykinase-like"/>
    <property type="match status" value="1"/>
</dbReference>
<dbReference type="GO" id="GO:0046872">
    <property type="term" value="F:metal ion binding"/>
    <property type="evidence" value="ECO:0007669"/>
    <property type="project" value="UniProtKB-KW"/>
</dbReference>
<dbReference type="GO" id="GO:0005524">
    <property type="term" value="F:ATP binding"/>
    <property type="evidence" value="ECO:0007669"/>
    <property type="project" value="UniProtKB-UniRule"/>
</dbReference>
<name>A0A562TBE6_CHIJA</name>
<feature type="binding site" evidence="10">
    <location>
        <position position="287"/>
    </location>
    <ligand>
        <name>ATP</name>
        <dbReference type="ChEBI" id="CHEBI:30616"/>
    </ligand>
</feature>
<feature type="binding site" evidence="10">
    <location>
        <position position="222"/>
    </location>
    <ligand>
        <name>Mn(2+)</name>
        <dbReference type="ChEBI" id="CHEBI:29035"/>
    </ligand>
</feature>
<dbReference type="AlphaFoldDB" id="A0A562TBE6"/>
<organism evidence="11 12">
    <name type="scientific">Chitinophaga japonensis</name>
    <name type="common">Flexibacter japonensis</name>
    <dbReference type="NCBI Taxonomy" id="104662"/>
    <lineage>
        <taxon>Bacteria</taxon>
        <taxon>Pseudomonadati</taxon>
        <taxon>Bacteroidota</taxon>
        <taxon>Chitinophagia</taxon>
        <taxon>Chitinophagales</taxon>
        <taxon>Chitinophagaceae</taxon>
        <taxon>Chitinophaga</taxon>
    </lineage>
</organism>
<feature type="binding site" evidence="10">
    <location>
        <begin position="238"/>
        <end position="246"/>
    </location>
    <ligand>
        <name>ATP</name>
        <dbReference type="ChEBI" id="CHEBI:30616"/>
    </ligand>
</feature>
<keyword evidence="11" id="KW-0670">Pyruvate</keyword>
<dbReference type="EC" id="4.1.1.49" evidence="3 10"/>
<dbReference type="RefSeq" id="WP_145709922.1">
    <property type="nucleotide sequence ID" value="NZ_BAAAFY010000001.1"/>
</dbReference>
<keyword evidence="10" id="KW-0963">Cytoplasm</keyword>
<comment type="catalytic activity">
    <reaction evidence="9 10">
        <text>oxaloacetate + ATP = phosphoenolpyruvate + ADP + CO2</text>
        <dbReference type="Rhea" id="RHEA:18617"/>
        <dbReference type="ChEBI" id="CHEBI:16452"/>
        <dbReference type="ChEBI" id="CHEBI:16526"/>
        <dbReference type="ChEBI" id="CHEBI:30616"/>
        <dbReference type="ChEBI" id="CHEBI:58702"/>
        <dbReference type="ChEBI" id="CHEBI:456216"/>
        <dbReference type="EC" id="4.1.1.49"/>
    </reaction>
</comment>
<dbReference type="InterPro" id="IPR013035">
    <property type="entry name" value="PEP_carboxykinase_C"/>
</dbReference>
<dbReference type="OrthoDB" id="9806325at2"/>
<dbReference type="Gene3D" id="3.90.228.20">
    <property type="match status" value="1"/>
</dbReference>
<feature type="binding site" evidence="10">
    <location>
        <position position="202"/>
    </location>
    <ligand>
        <name>ATP</name>
        <dbReference type="ChEBI" id="CHEBI:30616"/>
    </ligand>
</feature>
<feature type="binding site" evidence="10">
    <location>
        <begin position="443"/>
        <end position="444"/>
    </location>
    <ligand>
        <name>ATP</name>
        <dbReference type="ChEBI" id="CHEBI:30616"/>
    </ligand>
</feature>
<dbReference type="GO" id="GO:0005829">
    <property type="term" value="C:cytosol"/>
    <property type="evidence" value="ECO:0007669"/>
    <property type="project" value="TreeGrafter"/>
</dbReference>
<dbReference type="EMBL" id="VLLG01000002">
    <property type="protein sequence ID" value="TWI90733.1"/>
    <property type="molecule type" value="Genomic_DNA"/>
</dbReference>
<dbReference type="GO" id="GO:0004612">
    <property type="term" value="F:phosphoenolpyruvate carboxykinase (ATP) activity"/>
    <property type="evidence" value="ECO:0007669"/>
    <property type="project" value="UniProtKB-UniRule"/>
</dbReference>
<reference evidence="11 12" key="1">
    <citation type="journal article" date="2013" name="Stand. Genomic Sci.">
        <title>Genomic Encyclopedia of Type Strains, Phase I: The one thousand microbial genomes (KMG-I) project.</title>
        <authorList>
            <person name="Kyrpides N.C."/>
            <person name="Woyke T."/>
            <person name="Eisen J.A."/>
            <person name="Garrity G."/>
            <person name="Lilburn T.G."/>
            <person name="Beck B.J."/>
            <person name="Whitman W.B."/>
            <person name="Hugenholtz P."/>
            <person name="Klenk H.P."/>
        </authorList>
    </citation>
    <scope>NUCLEOTIDE SEQUENCE [LARGE SCALE GENOMIC DNA]</scope>
    <source>
        <strain evidence="11 12">DSM 13484</strain>
    </source>
</reference>
<feature type="binding site" evidence="10">
    <location>
        <position position="61"/>
    </location>
    <ligand>
        <name>substrate</name>
    </ligand>
</feature>
<feature type="binding site" evidence="10">
    <location>
        <position position="259"/>
    </location>
    <ligand>
        <name>Mn(2+)</name>
        <dbReference type="ChEBI" id="CHEBI:29035"/>
    </ligand>
</feature>
<dbReference type="GO" id="GO:0016301">
    <property type="term" value="F:kinase activity"/>
    <property type="evidence" value="ECO:0007669"/>
    <property type="project" value="UniProtKB-KW"/>
</dbReference>
<dbReference type="SUPFAM" id="SSF68923">
    <property type="entry name" value="PEP carboxykinase N-terminal domain"/>
    <property type="match status" value="1"/>
</dbReference>
<evidence type="ECO:0000256" key="6">
    <source>
        <dbReference type="ARBA" id="ARBA00022793"/>
    </source>
</evidence>
<evidence type="ECO:0000256" key="7">
    <source>
        <dbReference type="ARBA" id="ARBA00022840"/>
    </source>
</evidence>
<dbReference type="NCBIfam" id="TIGR00224">
    <property type="entry name" value="pckA"/>
    <property type="match status" value="1"/>
</dbReference>
<evidence type="ECO:0000256" key="2">
    <source>
        <dbReference type="ARBA" id="ARBA00006052"/>
    </source>
</evidence>
<dbReference type="PANTHER" id="PTHR30031:SF0">
    <property type="entry name" value="PHOSPHOENOLPYRUVATE CARBOXYKINASE (ATP)"/>
    <property type="match status" value="1"/>
</dbReference>
<comment type="pathway">
    <text evidence="1 10">Carbohydrate biosynthesis; gluconeogenesis.</text>
</comment>
<keyword evidence="12" id="KW-1185">Reference proteome</keyword>
<evidence type="ECO:0000256" key="3">
    <source>
        <dbReference type="ARBA" id="ARBA00012363"/>
    </source>
</evidence>
<protein>
    <recommendedName>
        <fullName evidence="3 10">Phosphoenolpyruvate carboxykinase (ATP)</fullName>
        <shortName evidence="10">PCK</shortName>
        <shortName evidence="10">PEP carboxykinase</shortName>
        <shortName evidence="10">PEPCK</shortName>
        <ecNumber evidence="3 10">4.1.1.49</ecNumber>
    </recommendedName>
</protein>
<evidence type="ECO:0000256" key="1">
    <source>
        <dbReference type="ARBA" id="ARBA00004742"/>
    </source>
</evidence>
<comment type="caution">
    <text evidence="11">The sequence shown here is derived from an EMBL/GenBank/DDBJ whole genome shotgun (WGS) entry which is preliminary data.</text>
</comment>
<dbReference type="UniPathway" id="UPA00138"/>
<dbReference type="Pfam" id="PF01293">
    <property type="entry name" value="PEPCK_ATP"/>
    <property type="match status" value="1"/>
</dbReference>
<dbReference type="InterPro" id="IPR008210">
    <property type="entry name" value="PEP_carboxykinase_N"/>
</dbReference>
<dbReference type="PANTHER" id="PTHR30031">
    <property type="entry name" value="PHOSPHOENOLPYRUVATE CARBOXYKINASE ATP"/>
    <property type="match status" value="1"/>
</dbReference>
<keyword evidence="6 10" id="KW-0210">Decarboxylase</keyword>
<evidence type="ECO:0000313" key="12">
    <source>
        <dbReference type="Proteomes" id="UP000316778"/>
    </source>
</evidence>
<comment type="subcellular location">
    <subcellularLocation>
        <location evidence="10">Cytoplasm</location>
    </subcellularLocation>
</comment>
<dbReference type="Proteomes" id="UP000316778">
    <property type="component" value="Unassembled WGS sequence"/>
</dbReference>
<evidence type="ECO:0000313" key="11">
    <source>
        <dbReference type="EMBL" id="TWI90733.1"/>
    </source>
</evidence>
<feature type="binding site" evidence="10">
    <location>
        <position position="324"/>
    </location>
    <ligand>
        <name>substrate</name>
    </ligand>
</feature>
<evidence type="ECO:0000256" key="9">
    <source>
        <dbReference type="ARBA" id="ARBA00047371"/>
    </source>
</evidence>
<keyword evidence="10" id="KW-0479">Metal-binding</keyword>
<feature type="binding site" evidence="10">
    <location>
        <position position="324"/>
    </location>
    <ligand>
        <name>ATP</name>
        <dbReference type="ChEBI" id="CHEBI:30616"/>
    </ligand>
</feature>
<dbReference type="PROSITE" id="PS00532">
    <property type="entry name" value="PEPCK_ATP"/>
    <property type="match status" value="1"/>
</dbReference>
<keyword evidence="5 10" id="KW-0547">Nucleotide-binding</keyword>
<comment type="function">
    <text evidence="10">Involved in the gluconeogenesis. Catalyzes the conversion of oxaloacetate (OAA) to phosphoenolpyruvate (PEP) through direct phosphoryl transfer between the nucleoside triphosphate and OAA.</text>
</comment>
<dbReference type="Gene3D" id="3.40.449.10">
    <property type="entry name" value="Phosphoenolpyruvate Carboxykinase, domain 1"/>
    <property type="match status" value="1"/>
</dbReference>
<dbReference type="GO" id="GO:0006094">
    <property type="term" value="P:gluconeogenesis"/>
    <property type="evidence" value="ECO:0007669"/>
    <property type="project" value="UniProtKB-UniRule"/>
</dbReference>
<keyword evidence="7 10" id="KW-0067">ATP-binding</keyword>
<dbReference type="HAMAP" id="MF_00453">
    <property type="entry name" value="PEPCK_ATP"/>
    <property type="match status" value="1"/>
</dbReference>
<comment type="similarity">
    <text evidence="2 10">Belongs to the phosphoenolpyruvate carboxykinase (ATP) family.</text>
</comment>
<dbReference type="Gene3D" id="2.170.8.10">
    <property type="entry name" value="Phosphoenolpyruvate Carboxykinase, domain 2"/>
    <property type="match status" value="1"/>
</dbReference>
<keyword evidence="4 10" id="KW-0312">Gluconeogenesis</keyword>
<dbReference type="NCBIfam" id="NF006821">
    <property type="entry name" value="PRK09344.1-3"/>
    <property type="match status" value="1"/>
</dbReference>